<name>A0ABS0U2W4_9GAMM</name>
<evidence type="ECO:0000313" key="3">
    <source>
        <dbReference type="Proteomes" id="UP000696184"/>
    </source>
</evidence>
<reference evidence="2 3" key="1">
    <citation type="submission" date="2020-08" db="EMBL/GenBank/DDBJ databases">
        <title>Description of Xenorhabdus lircayensis sp. nov., the symbiotic bacterium associated with the entomopathogenic nematode Steirnernema unicornum.</title>
        <authorList>
            <person name="Castaneda-Alvarez C."/>
            <person name="Prodan S."/>
            <person name="Zamorano A."/>
            <person name="San-Blas E."/>
            <person name="Aballay E."/>
        </authorList>
    </citation>
    <scope>NUCLEOTIDE SEQUENCE [LARGE SCALE GENOMIC DNA]</scope>
    <source>
        <strain evidence="2 3">VLS</strain>
    </source>
</reference>
<organism evidence="2 3">
    <name type="scientific">Xenorhabdus lircayensis</name>
    <dbReference type="NCBI Taxonomy" id="2763499"/>
    <lineage>
        <taxon>Bacteria</taxon>
        <taxon>Pseudomonadati</taxon>
        <taxon>Pseudomonadota</taxon>
        <taxon>Gammaproteobacteria</taxon>
        <taxon>Enterobacterales</taxon>
        <taxon>Morganellaceae</taxon>
        <taxon>Xenorhabdus</taxon>
    </lineage>
</organism>
<evidence type="ECO:0000256" key="1">
    <source>
        <dbReference type="SAM" id="MobiDB-lite"/>
    </source>
</evidence>
<sequence>MEYTDRWKELTTFDASRTWTGNTSWNGDHTHSVNGTTSEAGSDSGVDVTNSYIMLMGWYRTA</sequence>
<feature type="region of interest" description="Disordered" evidence="1">
    <location>
        <begin position="24"/>
        <end position="43"/>
    </location>
</feature>
<comment type="caution">
    <text evidence="2">The sequence shown here is derived from an EMBL/GenBank/DDBJ whole genome shotgun (WGS) entry which is preliminary data.</text>
</comment>
<evidence type="ECO:0000313" key="2">
    <source>
        <dbReference type="EMBL" id="MBI6548225.1"/>
    </source>
</evidence>
<accession>A0ABS0U2W4</accession>
<dbReference type="Proteomes" id="UP000696184">
    <property type="component" value="Unassembled WGS sequence"/>
</dbReference>
<dbReference type="RefSeq" id="WP_198689017.1">
    <property type="nucleotide sequence ID" value="NZ_CAWPUD010000020.1"/>
</dbReference>
<keyword evidence="3" id="KW-1185">Reference proteome</keyword>
<gene>
    <name evidence="2" type="ORF">H8A87_05655</name>
</gene>
<protein>
    <submittedName>
        <fullName evidence="2">Uncharacterized protein</fullName>
    </submittedName>
</protein>
<dbReference type="EMBL" id="JACOII010000023">
    <property type="protein sequence ID" value="MBI6548225.1"/>
    <property type="molecule type" value="Genomic_DNA"/>
</dbReference>
<proteinExistence type="predicted"/>